<proteinExistence type="predicted"/>
<comment type="caution">
    <text evidence="1">The sequence shown here is derived from an EMBL/GenBank/DDBJ whole genome shotgun (WGS) entry which is preliminary data.</text>
</comment>
<accession>A0A1J8Q4Z1</accession>
<evidence type="ECO:0000313" key="1">
    <source>
        <dbReference type="EMBL" id="OJA16101.1"/>
    </source>
</evidence>
<evidence type="ECO:0000313" key="2">
    <source>
        <dbReference type="Proteomes" id="UP000183567"/>
    </source>
</evidence>
<protein>
    <submittedName>
        <fullName evidence="1">Uncharacterized protein</fullName>
    </submittedName>
</protein>
<dbReference type="AlphaFoldDB" id="A0A1J8Q4Z1"/>
<organism evidence="1 2">
    <name type="scientific">Rhizopogon vesiculosus</name>
    <dbReference type="NCBI Taxonomy" id="180088"/>
    <lineage>
        <taxon>Eukaryota</taxon>
        <taxon>Fungi</taxon>
        <taxon>Dikarya</taxon>
        <taxon>Basidiomycota</taxon>
        <taxon>Agaricomycotina</taxon>
        <taxon>Agaricomycetes</taxon>
        <taxon>Agaricomycetidae</taxon>
        <taxon>Boletales</taxon>
        <taxon>Suillineae</taxon>
        <taxon>Rhizopogonaceae</taxon>
        <taxon>Rhizopogon</taxon>
    </lineage>
</organism>
<keyword evidence="2" id="KW-1185">Reference proteome</keyword>
<dbReference type="EMBL" id="LVVM01002696">
    <property type="protein sequence ID" value="OJA16101.1"/>
    <property type="molecule type" value="Genomic_DNA"/>
</dbReference>
<reference evidence="1 2" key="1">
    <citation type="submission" date="2016-03" db="EMBL/GenBank/DDBJ databases">
        <title>Comparative genomics of the ectomycorrhizal sister species Rhizopogon vinicolor and Rhizopogon vesiculosus (Basidiomycota: Boletales) reveals a divergence of the mating type B locus.</title>
        <authorList>
            <person name="Mujic A.B."/>
            <person name="Kuo A."/>
            <person name="Tritt A."/>
            <person name="Lipzen A."/>
            <person name="Chen C."/>
            <person name="Johnson J."/>
            <person name="Sharma A."/>
            <person name="Barry K."/>
            <person name="Grigoriev I.V."/>
            <person name="Spatafora J.W."/>
        </authorList>
    </citation>
    <scope>NUCLEOTIDE SEQUENCE [LARGE SCALE GENOMIC DNA]</scope>
    <source>
        <strain evidence="1 2">AM-OR11-056</strain>
    </source>
</reference>
<dbReference type="Proteomes" id="UP000183567">
    <property type="component" value="Unassembled WGS sequence"/>
</dbReference>
<gene>
    <name evidence="1" type="ORF">AZE42_13054</name>
</gene>
<name>A0A1J8Q4Z1_9AGAM</name>
<sequence length="22" mass="2428">MQASSCRSAAQRFTTSLLQRAN</sequence>
<feature type="non-terminal residue" evidence="1">
    <location>
        <position position="22"/>
    </location>
</feature>